<proteinExistence type="predicted"/>
<name>A0A5B0PIJ8_PUCGR</name>
<dbReference type="EMBL" id="VSWC01000053">
    <property type="protein sequence ID" value="KAA1101467.1"/>
    <property type="molecule type" value="Genomic_DNA"/>
</dbReference>
<dbReference type="AlphaFoldDB" id="A0A5B0PIJ8"/>
<protein>
    <submittedName>
        <fullName evidence="2">Uncharacterized protein</fullName>
    </submittedName>
</protein>
<gene>
    <name evidence="2" type="ORF">PGT21_021124</name>
</gene>
<feature type="transmembrane region" description="Helical" evidence="1">
    <location>
        <begin position="20"/>
        <end position="38"/>
    </location>
</feature>
<comment type="caution">
    <text evidence="2">The sequence shown here is derived from an EMBL/GenBank/DDBJ whole genome shotgun (WGS) entry which is preliminary data.</text>
</comment>
<evidence type="ECO:0000313" key="3">
    <source>
        <dbReference type="Proteomes" id="UP000324748"/>
    </source>
</evidence>
<evidence type="ECO:0000256" key="1">
    <source>
        <dbReference type="SAM" id="Phobius"/>
    </source>
</evidence>
<sequence length="147" mass="16456">MSPVQQAGKPGLVLMIYRAFLPAGCYIHTNFSSLYLLIDRLLLSLRAQPSLEQSSNLNPSAYTQIDTPSLPSLHSNRWRHALLILDSTPSRIFINQTSISRLLNLIVELVFCLSLEKQICKLFYHSKNQLLPSPHLLASLLGAADDK</sequence>
<keyword evidence="1" id="KW-0472">Membrane</keyword>
<accession>A0A5B0PIJ8</accession>
<keyword evidence="1" id="KW-0812">Transmembrane</keyword>
<keyword evidence="1" id="KW-1133">Transmembrane helix</keyword>
<keyword evidence="3" id="KW-1185">Reference proteome</keyword>
<evidence type="ECO:0000313" key="2">
    <source>
        <dbReference type="EMBL" id="KAA1101467.1"/>
    </source>
</evidence>
<organism evidence="2 3">
    <name type="scientific">Puccinia graminis f. sp. tritici</name>
    <dbReference type="NCBI Taxonomy" id="56615"/>
    <lineage>
        <taxon>Eukaryota</taxon>
        <taxon>Fungi</taxon>
        <taxon>Dikarya</taxon>
        <taxon>Basidiomycota</taxon>
        <taxon>Pucciniomycotina</taxon>
        <taxon>Pucciniomycetes</taxon>
        <taxon>Pucciniales</taxon>
        <taxon>Pucciniaceae</taxon>
        <taxon>Puccinia</taxon>
    </lineage>
</organism>
<reference evidence="2 3" key="1">
    <citation type="submission" date="2019-05" db="EMBL/GenBank/DDBJ databases">
        <title>Emergence of the Ug99 lineage of the wheat stem rust pathogen through somatic hybridization.</title>
        <authorList>
            <person name="Li F."/>
            <person name="Upadhyaya N.M."/>
            <person name="Sperschneider J."/>
            <person name="Matny O."/>
            <person name="Nguyen-Phuc H."/>
            <person name="Mago R."/>
            <person name="Raley C."/>
            <person name="Miller M.E."/>
            <person name="Silverstein K.A.T."/>
            <person name="Henningsen E."/>
            <person name="Hirsch C.D."/>
            <person name="Visser B."/>
            <person name="Pretorius Z.A."/>
            <person name="Steffenson B.J."/>
            <person name="Schwessinger B."/>
            <person name="Dodds P.N."/>
            <person name="Figueroa M."/>
        </authorList>
    </citation>
    <scope>NUCLEOTIDE SEQUENCE [LARGE SCALE GENOMIC DNA]</scope>
    <source>
        <strain evidence="2">21-0</strain>
    </source>
</reference>
<dbReference type="Proteomes" id="UP000324748">
    <property type="component" value="Unassembled WGS sequence"/>
</dbReference>